<evidence type="ECO:0000256" key="4">
    <source>
        <dbReference type="ARBA" id="ARBA00022692"/>
    </source>
</evidence>
<evidence type="ECO:0000313" key="11">
    <source>
        <dbReference type="EMBL" id="GAK45215.1"/>
    </source>
</evidence>
<feature type="transmembrane region" description="Helical" evidence="7">
    <location>
        <begin position="211"/>
        <end position="230"/>
    </location>
</feature>
<dbReference type="InterPro" id="IPR011642">
    <property type="entry name" value="Gate_dom"/>
</dbReference>
<keyword evidence="4 7" id="KW-0812">Transmembrane</keyword>
<dbReference type="InterPro" id="IPR002668">
    <property type="entry name" value="CNT_N_dom"/>
</dbReference>
<keyword evidence="5 7" id="KW-1133">Transmembrane helix</keyword>
<feature type="transmembrane region" description="Helical" evidence="7">
    <location>
        <begin position="98"/>
        <end position="122"/>
    </location>
</feature>
<feature type="transmembrane region" description="Helical" evidence="7">
    <location>
        <begin position="358"/>
        <end position="383"/>
    </location>
</feature>
<proteinExistence type="inferred from homology"/>
<feature type="transmembrane region" description="Helical" evidence="7">
    <location>
        <begin position="298"/>
        <end position="318"/>
    </location>
</feature>
<feature type="transmembrane region" description="Helical" evidence="7">
    <location>
        <begin position="177"/>
        <end position="199"/>
    </location>
</feature>
<dbReference type="GO" id="GO:0005886">
    <property type="term" value="C:plasma membrane"/>
    <property type="evidence" value="ECO:0007669"/>
    <property type="project" value="UniProtKB-SubCell"/>
</dbReference>
<dbReference type="eggNOG" id="COG1972">
    <property type="taxonomic scope" value="Bacteria"/>
</dbReference>
<dbReference type="RefSeq" id="WP_045445763.1">
    <property type="nucleotide sequence ID" value="NZ_BBIO01000007.1"/>
</dbReference>
<dbReference type="PANTHER" id="PTHR10590">
    <property type="entry name" value="SODIUM/NUCLEOSIDE COTRANSPORTER"/>
    <property type="match status" value="1"/>
</dbReference>
<dbReference type="AlphaFoldDB" id="A0A081BAZ7"/>
<gene>
    <name evidence="11" type="ORF">M2A_1714</name>
</gene>
<name>A0A081BAZ7_9HYPH</name>
<dbReference type="Pfam" id="PF07662">
    <property type="entry name" value="Nucleos_tra2_C"/>
    <property type="match status" value="1"/>
</dbReference>
<dbReference type="EMBL" id="BBIO01000007">
    <property type="protein sequence ID" value="GAK45215.1"/>
    <property type="molecule type" value="Genomic_DNA"/>
</dbReference>
<evidence type="ECO:0000256" key="3">
    <source>
        <dbReference type="ARBA" id="ARBA00022475"/>
    </source>
</evidence>
<comment type="caution">
    <text evidence="11">The sequence shown here is derived from an EMBL/GenBank/DDBJ whole genome shotgun (WGS) entry which is preliminary data.</text>
</comment>
<evidence type="ECO:0000256" key="5">
    <source>
        <dbReference type="ARBA" id="ARBA00022989"/>
    </source>
</evidence>
<evidence type="ECO:0000259" key="8">
    <source>
        <dbReference type="Pfam" id="PF01773"/>
    </source>
</evidence>
<reference evidence="11 12" key="1">
    <citation type="submission" date="2014-07" db="EMBL/GenBank/DDBJ databases">
        <title>Tepidicaulis marinum gen. nov., sp. nov., a novel marine bacterium denitrifying nitrate to nitrous oxide strictly under microaerobic conditions.</title>
        <authorList>
            <person name="Takeuchi M."/>
            <person name="Yamagishi T."/>
            <person name="Kamagata Y."/>
            <person name="Oshima K."/>
            <person name="Hattori M."/>
            <person name="Katayama T."/>
            <person name="Hanada S."/>
            <person name="Tamaki H."/>
            <person name="Marumo K."/>
            <person name="Maeda H."/>
            <person name="Nedachi M."/>
            <person name="Iwasaki W."/>
            <person name="Suwa Y."/>
            <person name="Sakata S."/>
        </authorList>
    </citation>
    <scope>NUCLEOTIDE SEQUENCE [LARGE SCALE GENOMIC DNA]</scope>
    <source>
        <strain evidence="11 12">MA2</strain>
    </source>
</reference>
<evidence type="ECO:0000259" key="10">
    <source>
        <dbReference type="Pfam" id="PF07670"/>
    </source>
</evidence>
<organism evidence="11 12">
    <name type="scientific">Tepidicaulis marinus</name>
    <dbReference type="NCBI Taxonomy" id="1333998"/>
    <lineage>
        <taxon>Bacteria</taxon>
        <taxon>Pseudomonadati</taxon>
        <taxon>Pseudomonadota</taxon>
        <taxon>Alphaproteobacteria</taxon>
        <taxon>Hyphomicrobiales</taxon>
        <taxon>Parvibaculaceae</taxon>
        <taxon>Tepidicaulis</taxon>
    </lineage>
</organism>
<feature type="domain" description="Nucleoside transporter/FeoB GTPase Gate" evidence="10">
    <location>
        <begin position="103"/>
        <end position="202"/>
    </location>
</feature>
<comment type="subcellular location">
    <subcellularLocation>
        <location evidence="1">Cell membrane</location>
        <topology evidence="1">Multi-pass membrane protein</topology>
    </subcellularLocation>
</comment>
<dbReference type="Proteomes" id="UP000028702">
    <property type="component" value="Unassembled WGS sequence"/>
</dbReference>
<comment type="similarity">
    <text evidence="2">Belongs to the concentrative nucleoside transporter (CNT) (TC 2.A.41) family.</text>
</comment>
<feature type="transmembrane region" description="Helical" evidence="7">
    <location>
        <begin position="262"/>
        <end position="286"/>
    </location>
</feature>
<dbReference type="STRING" id="1333998.M2A_1714"/>
<evidence type="ECO:0000259" key="9">
    <source>
        <dbReference type="Pfam" id="PF07662"/>
    </source>
</evidence>
<feature type="transmembrane region" description="Helical" evidence="7">
    <location>
        <begin position="6"/>
        <end position="22"/>
    </location>
</feature>
<dbReference type="GO" id="GO:0015293">
    <property type="term" value="F:symporter activity"/>
    <property type="evidence" value="ECO:0007669"/>
    <property type="project" value="TreeGrafter"/>
</dbReference>
<dbReference type="GO" id="GO:0005337">
    <property type="term" value="F:nucleoside transmembrane transporter activity"/>
    <property type="evidence" value="ECO:0007669"/>
    <property type="project" value="InterPro"/>
</dbReference>
<evidence type="ECO:0000256" key="2">
    <source>
        <dbReference type="ARBA" id="ARBA00009033"/>
    </source>
</evidence>
<sequence length="416" mass="43733">MSVYALQSVAGLGVFCALAWLMSENRRAFPWRLVAVGLLLQFALALFLLKVPAARAVLFALNGVVEALSEATQAGTALVFGYMGGGPEPFEVTAPEHAFILGFQALPLVLVVSALSALFWHWRILAWVTRGFAWALEKTMRLGGAVGFGTAANVFLGMVEAPLLIRPYFEKLTRSELFMLMSVGLATVAGTVIVLYAAIVGPVIEGALGQIITASLISLPAAILMAQIMVPGDEVTETGRVEADLGYHSAMDAVTQGTAQGLALLLNIIAMLLVLTALVALVNIVLGTLPDAGGGPLTLQRVLGWFFAPLVWLMGVPAGESLIAGQLMGTKTVLNEFLAYLDFAKLPEDALSPRADMIMLYAMCGFANLGSVGIMIGGLTTLVPSRRQEIIGLSMKALVAGTLATSMTGAVIGILN</sequence>
<feature type="domain" description="Concentrative nucleoside transporter N-terminal" evidence="8">
    <location>
        <begin position="10"/>
        <end position="83"/>
    </location>
</feature>
<protein>
    <submittedName>
        <fullName evidence="11">Na+ dependent nucleoside transporter</fullName>
    </submittedName>
</protein>
<dbReference type="InterPro" id="IPR011657">
    <property type="entry name" value="CNT_C_dom"/>
</dbReference>
<feature type="transmembrane region" description="Helical" evidence="7">
    <location>
        <begin position="395"/>
        <end position="415"/>
    </location>
</feature>
<dbReference type="PANTHER" id="PTHR10590:SF4">
    <property type="entry name" value="SOLUTE CARRIER FAMILY 28 MEMBER 3"/>
    <property type="match status" value="1"/>
</dbReference>
<feature type="transmembrane region" description="Helical" evidence="7">
    <location>
        <begin position="142"/>
        <end position="165"/>
    </location>
</feature>
<evidence type="ECO:0000313" key="12">
    <source>
        <dbReference type="Proteomes" id="UP000028702"/>
    </source>
</evidence>
<feature type="domain" description="Concentrative nucleoside transporter C-terminal" evidence="9">
    <location>
        <begin position="211"/>
        <end position="413"/>
    </location>
</feature>
<keyword evidence="12" id="KW-1185">Reference proteome</keyword>
<keyword evidence="6 7" id="KW-0472">Membrane</keyword>
<keyword evidence="3" id="KW-1003">Cell membrane</keyword>
<dbReference type="InterPro" id="IPR008276">
    <property type="entry name" value="C_nuclsd_transpt"/>
</dbReference>
<evidence type="ECO:0000256" key="7">
    <source>
        <dbReference type="SAM" id="Phobius"/>
    </source>
</evidence>
<evidence type="ECO:0000256" key="6">
    <source>
        <dbReference type="ARBA" id="ARBA00023136"/>
    </source>
</evidence>
<dbReference type="Pfam" id="PF01773">
    <property type="entry name" value="Nucleos_tra2_N"/>
    <property type="match status" value="1"/>
</dbReference>
<evidence type="ECO:0000256" key="1">
    <source>
        <dbReference type="ARBA" id="ARBA00004651"/>
    </source>
</evidence>
<accession>A0A081BAZ7</accession>
<dbReference type="Pfam" id="PF07670">
    <property type="entry name" value="Gate"/>
    <property type="match status" value="1"/>
</dbReference>
<feature type="transmembrane region" description="Helical" evidence="7">
    <location>
        <begin position="29"/>
        <end position="49"/>
    </location>
</feature>